<dbReference type="RefSeq" id="WP_190538449.1">
    <property type="nucleotide sequence ID" value="NZ_CAWPNO010000001.1"/>
</dbReference>
<feature type="transmembrane region" description="Helical" evidence="1">
    <location>
        <begin position="96"/>
        <end position="115"/>
    </location>
</feature>
<protein>
    <submittedName>
        <fullName evidence="2">Filament integrity protein fraC</fullName>
    </submittedName>
</protein>
<dbReference type="NCBIfam" id="NF045624">
    <property type="entry name" value="filament_FraC"/>
    <property type="match status" value="1"/>
</dbReference>
<feature type="transmembrane region" description="Helical" evidence="1">
    <location>
        <begin position="46"/>
        <end position="67"/>
    </location>
</feature>
<reference evidence="2 3" key="1">
    <citation type="journal article" date="2020" name="ISME J.">
        <title>Comparative genomics reveals insights into cyanobacterial evolution and habitat adaptation.</title>
        <authorList>
            <person name="Chen M.Y."/>
            <person name="Teng W.K."/>
            <person name="Zhao L."/>
            <person name="Hu C.X."/>
            <person name="Zhou Y.K."/>
            <person name="Han B.P."/>
            <person name="Song L.R."/>
            <person name="Shu W.S."/>
        </authorList>
    </citation>
    <scope>NUCLEOTIDE SEQUENCE [LARGE SCALE GENOMIC DNA]</scope>
    <source>
        <strain evidence="2 3">FACHB-288</strain>
    </source>
</reference>
<proteinExistence type="predicted"/>
<feature type="transmembrane region" description="Helical" evidence="1">
    <location>
        <begin position="157"/>
        <end position="178"/>
    </location>
</feature>
<organism evidence="2 3">
    <name type="scientific">Calothrix parietina FACHB-288</name>
    <dbReference type="NCBI Taxonomy" id="2692896"/>
    <lineage>
        <taxon>Bacteria</taxon>
        <taxon>Bacillati</taxon>
        <taxon>Cyanobacteriota</taxon>
        <taxon>Cyanophyceae</taxon>
        <taxon>Nostocales</taxon>
        <taxon>Calotrichaceae</taxon>
        <taxon>Calothrix</taxon>
    </lineage>
</organism>
<keyword evidence="1" id="KW-0812">Transmembrane</keyword>
<accession>A0ABR8A2M6</accession>
<keyword evidence="1" id="KW-1133">Transmembrane helix</keyword>
<dbReference type="EMBL" id="JACJQH010000001">
    <property type="protein sequence ID" value="MBD2194008.1"/>
    <property type="molecule type" value="Genomic_DNA"/>
</dbReference>
<dbReference type="Proteomes" id="UP000658514">
    <property type="component" value="Unassembled WGS sequence"/>
</dbReference>
<evidence type="ECO:0000313" key="3">
    <source>
        <dbReference type="Proteomes" id="UP000658514"/>
    </source>
</evidence>
<dbReference type="InterPro" id="IPR054663">
    <property type="entry name" value="FraC"/>
</dbReference>
<evidence type="ECO:0000313" key="2">
    <source>
        <dbReference type="EMBL" id="MBD2194008.1"/>
    </source>
</evidence>
<dbReference type="Pfam" id="PF24301">
    <property type="entry name" value="FraC"/>
    <property type="match status" value="1"/>
</dbReference>
<name>A0ABR8A2M6_9CYAN</name>
<gene>
    <name evidence="2" type="ORF">H6G24_00670</name>
</gene>
<evidence type="ECO:0000256" key="1">
    <source>
        <dbReference type="SAM" id="Phobius"/>
    </source>
</evidence>
<keyword evidence="1" id="KW-0472">Membrane</keyword>
<comment type="caution">
    <text evidence="2">The sequence shown here is derived from an EMBL/GenBank/DDBJ whole genome shotgun (WGS) entry which is preliminary data.</text>
</comment>
<sequence>MFENWDFPRVLPVGAILFDLLFILMAISIEAYCFNSRLNFDKKTSIFYAISINLFSSVVGWVVFFSLQPILPLQIKSELINFVFFNSLKSSNTQSLVILTAFIIFFGTFIVKLFLLRGFTLILSEDLGKKKSPEITPNQERQRWRHLNRNKFISNRLVSTMLIANSLSYSAITLVLLFRMK</sequence>
<keyword evidence="3" id="KW-1185">Reference proteome</keyword>
<feature type="transmembrane region" description="Helical" evidence="1">
    <location>
        <begin position="12"/>
        <end position="34"/>
    </location>
</feature>